<gene>
    <name evidence="9" type="primary">PSE1</name>
    <name evidence="9" type="ORF">Q9L58_002861</name>
</gene>
<sequence length="1089" mass="120896">MAALQQLLGALASSDNTSRAQAEESLNNEWIAARPDMLLSGLAERARGAEDPVSRSFAAVLFRRIAAKTQTKEGQPQELFLTLSPGVKLYIRGLLLECFAEETEKSARNKIGDAVAEVARQLSDADELWPELLNALFLASKMPDASHREGAFRIFATTPGIIEKQHGDIVQKVFISGFEDSDMNVRLAAMEAFSAFFRSIKKAAQKLFYPLLTYILNILVPIKDTQDSDNLSKALMALIDLAELAPLMFKPLFNNVVKFGISVVQDKDLGDQARQNALELLATFADNAPIMCKKDPIYTTEMVTQCLSLMTDIGSDDDDAAEWNDSDDLDMDESDLNHVAGEQCMDRLANKLGGSVLLAPTFQWLPRMMTSSSWRDRHAALMAISAISEGCRDMMEQELDKILDLVVPALRDSHPRVRWAGCNALGQMSTDFAGTMQEKYHQVVLSNIIPVLESPEPRVQSHAAAALVNFCEEAEKETLEPYLDDLLRCLLALLTNDQKRYVQEQALSTIATIADSAEVAFSRYYDTLMPLLFNVLNRPQDPESKDLRLLNAKAMECATLIALAVGRERLGNDAIQLVQVLGRIQQNVTDPDDPQGSYLLHCWGRMCRVMGNDFLPYLPAVMPPLLELASAKADVQLLDDEEHIAQVEQEEGWELVPVRGKYIGIKTSALDDKYMAIELLVIYAQQLEAAFEPYVHTVMTNIALPGLSFFFNDAVRVASARCVPQLLNSIKKAHGPTSQQLADIWQPTIVKILDVLSSEPAVDTLAELYQCFYESVEVVGQNCLTQELMATFIARAENALVEYQGRVGSRIEESNKPEEERENTDDMLYAIEDDQTLLSDMNKAFHTVFKNQGVTFLQQWERLLPYYDTFITNPDPTQRQWALCIMDDVLEFCGSEAWKYQSHFVQPLIDGLSDNIPANRQAAAYGVGIAAKNGGPIFSEFVAATIPKLFEVTQHQQARADDHVFATENACASIAKILHYNSSKIGDVQGVVQAWVSTLPIVNDDEAAPYAYSFLAELIDGKNLAVMNQAPQVFDSVLQALDAETIQGHTAERVVAATRGLLNVVGISPAQILASMPVERHNAARRWFM</sequence>
<comment type="caution">
    <text evidence="9">The sequence shown here is derived from an EMBL/GenBank/DDBJ whole genome shotgun (WGS) entry which is preliminary data.</text>
</comment>
<dbReference type="SUPFAM" id="SSF48371">
    <property type="entry name" value="ARM repeat"/>
    <property type="match status" value="1"/>
</dbReference>
<feature type="domain" description="TOG" evidence="8">
    <location>
        <begin position="351"/>
        <end position="594"/>
    </location>
</feature>
<dbReference type="InterPro" id="IPR011989">
    <property type="entry name" value="ARM-like"/>
</dbReference>
<evidence type="ECO:0000256" key="6">
    <source>
        <dbReference type="ARBA" id="ARBA00022927"/>
    </source>
</evidence>
<keyword evidence="5" id="KW-0677">Repeat</keyword>
<evidence type="ECO:0000256" key="3">
    <source>
        <dbReference type="ARBA" id="ARBA00022448"/>
    </source>
</evidence>
<dbReference type="Gene3D" id="1.25.10.10">
    <property type="entry name" value="Leucine-rich Repeat Variant"/>
    <property type="match status" value="1"/>
</dbReference>
<dbReference type="EMBL" id="JBBBZM010000026">
    <property type="protein sequence ID" value="KAL0638082.1"/>
    <property type="molecule type" value="Genomic_DNA"/>
</dbReference>
<dbReference type="InterPro" id="IPR041653">
    <property type="entry name" value="Importin_rep_4"/>
</dbReference>
<dbReference type="Pfam" id="PF18829">
    <property type="entry name" value="Importin_rep_6"/>
    <property type="match status" value="1"/>
</dbReference>
<organism evidence="9 10">
    <name type="scientific">Discina gigas</name>
    <dbReference type="NCBI Taxonomy" id="1032678"/>
    <lineage>
        <taxon>Eukaryota</taxon>
        <taxon>Fungi</taxon>
        <taxon>Dikarya</taxon>
        <taxon>Ascomycota</taxon>
        <taxon>Pezizomycotina</taxon>
        <taxon>Pezizomycetes</taxon>
        <taxon>Pezizales</taxon>
        <taxon>Discinaceae</taxon>
        <taxon>Discina</taxon>
    </lineage>
</organism>
<dbReference type="InterPro" id="IPR041389">
    <property type="entry name" value="Importin_rep_6"/>
</dbReference>
<dbReference type="InterPro" id="IPR040122">
    <property type="entry name" value="Importin_beta"/>
</dbReference>
<dbReference type="Pfam" id="PF18816">
    <property type="entry name" value="Importin_rep_5"/>
    <property type="match status" value="1"/>
</dbReference>
<dbReference type="Pfam" id="PF25780">
    <property type="entry name" value="TPR_IPO5"/>
    <property type="match status" value="1"/>
</dbReference>
<dbReference type="InterPro" id="IPR034085">
    <property type="entry name" value="TOG"/>
</dbReference>
<dbReference type="InterPro" id="IPR057672">
    <property type="entry name" value="TPR_IPO4/5"/>
</dbReference>
<evidence type="ECO:0000259" key="8">
    <source>
        <dbReference type="SMART" id="SM01349"/>
    </source>
</evidence>
<evidence type="ECO:0000313" key="9">
    <source>
        <dbReference type="EMBL" id="KAL0638082.1"/>
    </source>
</evidence>
<dbReference type="Pfam" id="PF13513">
    <property type="entry name" value="HEAT_EZ"/>
    <property type="match status" value="1"/>
</dbReference>
<keyword evidence="6" id="KW-0653">Protein transport</keyword>
<keyword evidence="3" id="KW-0813">Transport</keyword>
<dbReference type="SMART" id="SM01349">
    <property type="entry name" value="TOG"/>
    <property type="match status" value="1"/>
</dbReference>
<dbReference type="InterPro" id="IPR016024">
    <property type="entry name" value="ARM-type_fold"/>
</dbReference>
<keyword evidence="10" id="KW-1185">Reference proteome</keyword>
<dbReference type="Pfam" id="PF18808">
    <property type="entry name" value="Importin_rep_4"/>
    <property type="match status" value="1"/>
</dbReference>
<comment type="subcellular location">
    <subcellularLocation>
        <location evidence="2">Cytoplasm</location>
    </subcellularLocation>
    <subcellularLocation>
        <location evidence="1">Nucleus</location>
    </subcellularLocation>
</comment>
<evidence type="ECO:0000256" key="2">
    <source>
        <dbReference type="ARBA" id="ARBA00004496"/>
    </source>
</evidence>
<keyword evidence="7" id="KW-0539">Nucleus</keyword>
<evidence type="ECO:0000256" key="7">
    <source>
        <dbReference type="ARBA" id="ARBA00023242"/>
    </source>
</evidence>
<protein>
    <submittedName>
        <fullName evidence="9">Importin subunit beta-3</fullName>
    </submittedName>
</protein>
<dbReference type="InterPro" id="IPR040928">
    <property type="entry name" value="Importin_rep_5"/>
</dbReference>
<proteinExistence type="predicted"/>
<dbReference type="Pfam" id="PF25574">
    <property type="entry name" value="TPR_IMB1"/>
    <property type="match status" value="1"/>
</dbReference>
<evidence type="ECO:0000256" key="5">
    <source>
        <dbReference type="ARBA" id="ARBA00022737"/>
    </source>
</evidence>
<keyword evidence="4" id="KW-0963">Cytoplasm</keyword>
<dbReference type="Proteomes" id="UP001447188">
    <property type="component" value="Unassembled WGS sequence"/>
</dbReference>
<dbReference type="PANTHER" id="PTHR10527">
    <property type="entry name" value="IMPORTIN BETA"/>
    <property type="match status" value="1"/>
</dbReference>
<reference evidence="9 10" key="1">
    <citation type="submission" date="2024-02" db="EMBL/GenBank/DDBJ databases">
        <title>Discinaceae phylogenomics.</title>
        <authorList>
            <person name="Dirks A.C."/>
            <person name="James T.Y."/>
        </authorList>
    </citation>
    <scope>NUCLEOTIDE SEQUENCE [LARGE SCALE GENOMIC DNA]</scope>
    <source>
        <strain evidence="9 10">ACD0624</strain>
    </source>
</reference>
<evidence type="ECO:0000256" key="4">
    <source>
        <dbReference type="ARBA" id="ARBA00022490"/>
    </source>
</evidence>
<evidence type="ECO:0000256" key="1">
    <source>
        <dbReference type="ARBA" id="ARBA00004123"/>
    </source>
</evidence>
<accession>A0ABR3GQS3</accession>
<evidence type="ECO:0000313" key="10">
    <source>
        <dbReference type="Proteomes" id="UP001447188"/>
    </source>
</evidence>
<dbReference type="InterPro" id="IPR058584">
    <property type="entry name" value="IMB1_TNPO1-like_TPR"/>
</dbReference>
<name>A0ABR3GQS3_9PEZI</name>